<keyword evidence="1" id="KW-0472">Membrane</keyword>
<comment type="caution">
    <text evidence="3">The sequence shown here is derived from an EMBL/GenBank/DDBJ whole genome shotgun (WGS) entry which is preliminary data.</text>
</comment>
<dbReference type="PANTHER" id="PTHR43272:SF11">
    <property type="entry name" value="AMP-DEPENDENT SYNTHETASE_LIGASE DOMAIN-CONTAINING PROTEIN"/>
    <property type="match status" value="1"/>
</dbReference>
<name>A0A642V233_9ASCO</name>
<dbReference type="Pfam" id="PF00501">
    <property type="entry name" value="AMP-binding"/>
    <property type="match status" value="1"/>
</dbReference>
<keyword evidence="1" id="KW-0812">Transmembrane</keyword>
<dbReference type="Proteomes" id="UP000761534">
    <property type="component" value="Unassembled WGS sequence"/>
</dbReference>
<dbReference type="VEuPathDB" id="FungiDB:TRICI_003815"/>
<keyword evidence="1" id="KW-1133">Transmembrane helix</keyword>
<dbReference type="OrthoDB" id="4138492at2759"/>
<organism evidence="3 4">
    <name type="scientific">Trichomonascus ciferrii</name>
    <dbReference type="NCBI Taxonomy" id="44093"/>
    <lineage>
        <taxon>Eukaryota</taxon>
        <taxon>Fungi</taxon>
        <taxon>Dikarya</taxon>
        <taxon>Ascomycota</taxon>
        <taxon>Saccharomycotina</taxon>
        <taxon>Dipodascomycetes</taxon>
        <taxon>Dipodascales</taxon>
        <taxon>Trichomonascaceae</taxon>
        <taxon>Trichomonascus</taxon>
        <taxon>Trichomonascus ciferrii complex</taxon>
    </lineage>
</organism>
<sequence>MLDDEVVFYCLASGIAALVAYFYFVQSPDTDPFILNVQAGISQLRHPGETAVYRSRITPFTGTLLSGLSIGKSAFSTRDGNLADIWELAQKASIGECSFGATDSVNPISSEELARLVYGVGKKLQNSQNPIAVMLPNSIESLVLTFAGPLFGTPVVFIAVEDVSVQQLEEFLSVAKPSSIVTTAEIIRGVRVPGEALVYSVKGDISGARSWSELAAECKQHSVESFPEFDEVKAPVSFIYPGQAGEVKQTVLSNQNIVSAVASQIKSLPYSQQWNDSDLVLSCTSHLSMYTFILHLAAIVVGARLALPEKDSPTDLFKLIAEVQPTVLISDDDTMKSLAGRADRLKVLGMIKLQMANSTLSRGIMPTTSVVLSFFKSVRLIHTSYNSLNTPDRALTTKETNTIRALTGARVIHALCSPICASPLAQTQLFDYRLGADNVINYGPVLPCLEAILKDHGLYSAEDKKGQLWIRGPACNNDSWTNTGIIGEWGIDGTLRTYA</sequence>
<dbReference type="InterPro" id="IPR000873">
    <property type="entry name" value="AMP-dep_synth/lig_dom"/>
</dbReference>
<dbReference type="InterPro" id="IPR042099">
    <property type="entry name" value="ANL_N_sf"/>
</dbReference>
<dbReference type="GO" id="GO:0005783">
    <property type="term" value="C:endoplasmic reticulum"/>
    <property type="evidence" value="ECO:0007669"/>
    <property type="project" value="TreeGrafter"/>
</dbReference>
<reference evidence="3" key="1">
    <citation type="journal article" date="2019" name="G3 (Bethesda)">
        <title>Genome Assemblies of Two Rare Opportunistic Yeast Pathogens: Diutina rugosa (syn. Candida rugosa) and Trichomonascus ciferrii (syn. Candida ciferrii).</title>
        <authorList>
            <person name="Mixao V."/>
            <person name="Saus E."/>
            <person name="Hansen A.P."/>
            <person name="Lass-Florl C."/>
            <person name="Gabaldon T."/>
        </authorList>
    </citation>
    <scope>NUCLEOTIDE SEQUENCE</scope>
    <source>
        <strain evidence="3">CBS 4856</strain>
    </source>
</reference>
<dbReference type="SUPFAM" id="SSF56801">
    <property type="entry name" value="Acetyl-CoA synthetase-like"/>
    <property type="match status" value="1"/>
</dbReference>
<evidence type="ECO:0000259" key="2">
    <source>
        <dbReference type="Pfam" id="PF00501"/>
    </source>
</evidence>
<proteinExistence type="predicted"/>
<dbReference type="EMBL" id="SWFS01000284">
    <property type="protein sequence ID" value="KAA8911431.1"/>
    <property type="molecule type" value="Genomic_DNA"/>
</dbReference>
<feature type="transmembrane region" description="Helical" evidence="1">
    <location>
        <begin position="6"/>
        <end position="25"/>
    </location>
</feature>
<evidence type="ECO:0000256" key="1">
    <source>
        <dbReference type="SAM" id="Phobius"/>
    </source>
</evidence>
<dbReference type="Gene3D" id="3.40.50.12780">
    <property type="entry name" value="N-terminal domain of ligase-like"/>
    <property type="match status" value="1"/>
</dbReference>
<dbReference type="PANTHER" id="PTHR43272">
    <property type="entry name" value="LONG-CHAIN-FATTY-ACID--COA LIGASE"/>
    <property type="match status" value="1"/>
</dbReference>
<evidence type="ECO:0000313" key="4">
    <source>
        <dbReference type="Proteomes" id="UP000761534"/>
    </source>
</evidence>
<protein>
    <recommendedName>
        <fullName evidence="2">AMP-dependent synthetase/ligase domain-containing protein</fullName>
    </recommendedName>
</protein>
<dbReference type="GO" id="GO:0016020">
    <property type="term" value="C:membrane"/>
    <property type="evidence" value="ECO:0007669"/>
    <property type="project" value="TreeGrafter"/>
</dbReference>
<keyword evidence="4" id="KW-1185">Reference proteome</keyword>
<evidence type="ECO:0000313" key="3">
    <source>
        <dbReference type="EMBL" id="KAA8911431.1"/>
    </source>
</evidence>
<dbReference type="GO" id="GO:0004467">
    <property type="term" value="F:long-chain fatty acid-CoA ligase activity"/>
    <property type="evidence" value="ECO:0007669"/>
    <property type="project" value="TreeGrafter"/>
</dbReference>
<accession>A0A642V233</accession>
<gene>
    <name evidence="3" type="ORF">TRICI_003815</name>
</gene>
<dbReference type="AlphaFoldDB" id="A0A642V233"/>
<feature type="domain" description="AMP-dependent synthetase/ligase" evidence="2">
    <location>
        <begin position="127"/>
        <end position="474"/>
    </location>
</feature>